<comment type="caution">
    <text evidence="1">The sequence shown here is derived from an EMBL/GenBank/DDBJ whole genome shotgun (WGS) entry which is preliminary data.</text>
</comment>
<sequence length="143" mass="15058">MKNQHPGQEPAVFAVLAAQTEALRDRIVATTTTQVELLWQAADALTRQAALLTQFADKGAAPQADLAGSCEAATTLGNTLDELAFVQSQRADLLRQMVEGIVTALEHMSATGGALTIEQLAKLYVSQDQLAVHEAIVGSSGKS</sequence>
<dbReference type="RefSeq" id="WP_305106711.1">
    <property type="nucleotide sequence ID" value="NZ_JAUTWS010000035.1"/>
</dbReference>
<evidence type="ECO:0000313" key="2">
    <source>
        <dbReference type="Proteomes" id="UP001243009"/>
    </source>
</evidence>
<evidence type="ECO:0000313" key="1">
    <source>
        <dbReference type="EMBL" id="MDO9711857.1"/>
    </source>
</evidence>
<accession>A0ABT9E6P7</accession>
<reference evidence="1 2" key="1">
    <citation type="submission" date="2023-08" db="EMBL/GenBank/DDBJ databases">
        <title>The draft genome sequence of Paracraurococcus sp. LOR1-02.</title>
        <authorList>
            <person name="Kingkaew E."/>
            <person name="Tanasupawat S."/>
        </authorList>
    </citation>
    <scope>NUCLEOTIDE SEQUENCE [LARGE SCALE GENOMIC DNA]</scope>
    <source>
        <strain evidence="1 2">LOR1-02</strain>
    </source>
</reference>
<dbReference type="Proteomes" id="UP001243009">
    <property type="component" value="Unassembled WGS sequence"/>
</dbReference>
<proteinExistence type="predicted"/>
<dbReference type="EMBL" id="JAUTWS010000035">
    <property type="protein sequence ID" value="MDO9711857.1"/>
    <property type="molecule type" value="Genomic_DNA"/>
</dbReference>
<protein>
    <submittedName>
        <fullName evidence="1">Uncharacterized protein</fullName>
    </submittedName>
</protein>
<organism evidence="1 2">
    <name type="scientific">Paracraurococcus lichenis</name>
    <dbReference type="NCBI Taxonomy" id="3064888"/>
    <lineage>
        <taxon>Bacteria</taxon>
        <taxon>Pseudomonadati</taxon>
        <taxon>Pseudomonadota</taxon>
        <taxon>Alphaproteobacteria</taxon>
        <taxon>Acetobacterales</taxon>
        <taxon>Roseomonadaceae</taxon>
        <taxon>Paracraurococcus</taxon>
    </lineage>
</organism>
<keyword evidence="2" id="KW-1185">Reference proteome</keyword>
<name>A0ABT9E6P7_9PROT</name>
<gene>
    <name evidence="1" type="ORF">Q7A36_26150</name>
</gene>